<organism evidence="3">
    <name type="scientific">Schistosoma curassoni</name>
    <dbReference type="NCBI Taxonomy" id="6186"/>
    <lineage>
        <taxon>Eukaryota</taxon>
        <taxon>Metazoa</taxon>
        <taxon>Spiralia</taxon>
        <taxon>Lophotrochozoa</taxon>
        <taxon>Platyhelminthes</taxon>
        <taxon>Trematoda</taxon>
        <taxon>Digenea</taxon>
        <taxon>Strigeidida</taxon>
        <taxon>Schistosomatoidea</taxon>
        <taxon>Schistosomatidae</taxon>
        <taxon>Schistosoma</taxon>
    </lineage>
</organism>
<reference evidence="3" key="1">
    <citation type="submission" date="2016-06" db="UniProtKB">
        <authorList>
            <consortium name="WormBaseParasite"/>
        </authorList>
    </citation>
    <scope>IDENTIFICATION</scope>
</reference>
<reference evidence="1 2" key="2">
    <citation type="submission" date="2018-11" db="EMBL/GenBank/DDBJ databases">
        <authorList>
            <consortium name="Pathogen Informatics"/>
        </authorList>
    </citation>
    <scope>NUCLEOTIDE SEQUENCE [LARGE SCALE GENOMIC DNA]</scope>
    <source>
        <strain evidence="1">Dakar</strain>
        <strain evidence="2">Dakar, Senegal</strain>
    </source>
</reference>
<dbReference type="WBParaSite" id="SCUD_0000808601-mRNA-1">
    <property type="protein sequence ID" value="SCUD_0000808601-mRNA-1"/>
    <property type="gene ID" value="SCUD_0000808601"/>
</dbReference>
<evidence type="ECO:0000313" key="3">
    <source>
        <dbReference type="WBParaSite" id="SCUD_0000808601-mRNA-1"/>
    </source>
</evidence>
<proteinExistence type="predicted"/>
<evidence type="ECO:0000313" key="1">
    <source>
        <dbReference type="EMBL" id="VDP29186.1"/>
    </source>
</evidence>
<evidence type="ECO:0000313" key="2">
    <source>
        <dbReference type="Proteomes" id="UP000279833"/>
    </source>
</evidence>
<dbReference type="AlphaFoldDB" id="A0A183JZC8"/>
<dbReference type="EMBL" id="UZAK01032596">
    <property type="protein sequence ID" value="VDP29186.1"/>
    <property type="molecule type" value="Genomic_DNA"/>
</dbReference>
<dbReference type="Proteomes" id="UP000279833">
    <property type="component" value="Unassembled WGS sequence"/>
</dbReference>
<keyword evidence="2" id="KW-1185">Reference proteome</keyword>
<accession>A0A183JZC8</accession>
<sequence length="117" mass="12572">MQPDDLDFADNLTRLSHAHQQMEVKTVSFAAGSVEVGHNIHEGKIKILKYSSENANLATNCGEAINEGKTLPYLDSIIGEQGGPDADVKARLDKARTSCLYIYVEITVGSQLSGGPP</sequence>
<name>A0A183JZC8_9TREM</name>
<protein>
    <submittedName>
        <fullName evidence="3">Fructose-bisphosphate aldolase</fullName>
    </submittedName>
</protein>
<gene>
    <name evidence="1" type="ORF">SCUD_LOCUS8086</name>
</gene>